<reference evidence="1" key="1">
    <citation type="submission" date="2023-04" db="EMBL/GenBank/DDBJ databases">
        <title>Ambrosiozyma monospora NBRC 10751.</title>
        <authorList>
            <person name="Ichikawa N."/>
            <person name="Sato H."/>
            <person name="Tonouchi N."/>
        </authorList>
    </citation>
    <scope>NUCLEOTIDE SEQUENCE</scope>
    <source>
        <strain evidence="1">NBRC 10751</strain>
    </source>
</reference>
<protein>
    <submittedName>
        <fullName evidence="1">Unnamed protein product</fullName>
    </submittedName>
</protein>
<dbReference type="Proteomes" id="UP001165064">
    <property type="component" value="Unassembled WGS sequence"/>
</dbReference>
<accession>A0ACB5ST22</accession>
<name>A0ACB5ST22_AMBMO</name>
<evidence type="ECO:0000313" key="1">
    <source>
        <dbReference type="EMBL" id="GME71731.1"/>
    </source>
</evidence>
<proteinExistence type="predicted"/>
<keyword evidence="2" id="KW-1185">Reference proteome</keyword>
<gene>
    <name evidence="1" type="ORF">Amon02_000069400</name>
</gene>
<comment type="caution">
    <text evidence="1">The sequence shown here is derived from an EMBL/GenBank/DDBJ whole genome shotgun (WGS) entry which is preliminary data.</text>
</comment>
<dbReference type="EMBL" id="BSXS01000270">
    <property type="protein sequence ID" value="GME71731.1"/>
    <property type="molecule type" value="Genomic_DNA"/>
</dbReference>
<sequence>MHVDLPSGIEGVDLFETIRYDNLKWNKFGDAGNIHKSTLKFPLLLDENKLKRTSGGVNLAAGLINLVPSFQTCLLGRFHQVRFEFEFLYGDGGAKFGVKDGKKVFVGLPLGVV</sequence>
<evidence type="ECO:0000313" key="2">
    <source>
        <dbReference type="Proteomes" id="UP001165064"/>
    </source>
</evidence>
<organism evidence="1 2">
    <name type="scientific">Ambrosiozyma monospora</name>
    <name type="common">Yeast</name>
    <name type="synonym">Endomycopsis monosporus</name>
    <dbReference type="NCBI Taxonomy" id="43982"/>
    <lineage>
        <taxon>Eukaryota</taxon>
        <taxon>Fungi</taxon>
        <taxon>Dikarya</taxon>
        <taxon>Ascomycota</taxon>
        <taxon>Saccharomycotina</taxon>
        <taxon>Pichiomycetes</taxon>
        <taxon>Pichiales</taxon>
        <taxon>Pichiaceae</taxon>
        <taxon>Ambrosiozyma</taxon>
    </lineage>
</organism>